<keyword evidence="2" id="KW-1185">Reference proteome</keyword>
<name>A0A518KCY9_9BACT</name>
<dbReference type="EMBL" id="CP036349">
    <property type="protein sequence ID" value="QDV75648.1"/>
    <property type="molecule type" value="Genomic_DNA"/>
</dbReference>
<reference evidence="1 2" key="1">
    <citation type="submission" date="2019-02" db="EMBL/GenBank/DDBJ databases">
        <title>Deep-cultivation of Planctomycetes and their phenomic and genomic characterization uncovers novel biology.</title>
        <authorList>
            <person name="Wiegand S."/>
            <person name="Jogler M."/>
            <person name="Boedeker C."/>
            <person name="Pinto D."/>
            <person name="Vollmers J."/>
            <person name="Rivas-Marin E."/>
            <person name="Kohn T."/>
            <person name="Peeters S.H."/>
            <person name="Heuer A."/>
            <person name="Rast P."/>
            <person name="Oberbeckmann S."/>
            <person name="Bunk B."/>
            <person name="Jeske O."/>
            <person name="Meyerdierks A."/>
            <person name="Storesund J.E."/>
            <person name="Kallscheuer N."/>
            <person name="Luecker S."/>
            <person name="Lage O.M."/>
            <person name="Pohl T."/>
            <person name="Merkel B.J."/>
            <person name="Hornburger P."/>
            <person name="Mueller R.-W."/>
            <person name="Bruemmer F."/>
            <person name="Labrenz M."/>
            <person name="Spormann A.M."/>
            <person name="Op den Camp H."/>
            <person name="Overmann J."/>
            <person name="Amann R."/>
            <person name="Jetten M.S.M."/>
            <person name="Mascher T."/>
            <person name="Medema M.H."/>
            <person name="Devos D.P."/>
            <person name="Kaster A.-K."/>
            <person name="Ovreas L."/>
            <person name="Rohde M."/>
            <person name="Galperin M.Y."/>
            <person name="Jogler C."/>
        </authorList>
    </citation>
    <scope>NUCLEOTIDE SEQUENCE [LARGE SCALE GENOMIC DNA]</scope>
    <source>
        <strain evidence="1 2">Spa11</strain>
    </source>
</reference>
<evidence type="ECO:0008006" key="3">
    <source>
        <dbReference type="Google" id="ProtNLM"/>
    </source>
</evidence>
<dbReference type="Proteomes" id="UP000316426">
    <property type="component" value="Chromosome"/>
</dbReference>
<sequence>MKAPLAAAVPLLGRYALGAALVLLLEATPSLGAWSVQPVGEGVAARIRTDSTGAPHIAVSNSGFRYSTLVGDAWEERSVLPFADDIALDHNDNVFFLDTPSPDFFPTLQVLLGNGLALTTEIVGHRIGELEFLGFDSENRPHIAYNNTSTQQLIHNRWTGESWEARVVATDARFRFGNPGFDSFLDSSDQAHFAWRNDAGVLRYSDPTSSGWVTSTPFPTLDARIVDLAVDEEGVAHMAYDVFTGFTLTGGLHYANNASGGAWQGDRIPKAKSSGATRASLVLDDHGRPNLFDYESPFTGPVDLVHYLLDDGQWESTILHTHAEPQFSGPDQIEAAFDGANLHVLFSTGDSDVYYAVQEPDPLLGDYNNDGAVNAADYTVWRDGASINSGQAGYNVWASNYGATAAGAASQTVPEPTAVATLLLACIGAMNYARR</sequence>
<evidence type="ECO:0000313" key="2">
    <source>
        <dbReference type="Proteomes" id="UP000316426"/>
    </source>
</evidence>
<gene>
    <name evidence="1" type="ORF">Spa11_38680</name>
</gene>
<evidence type="ECO:0000313" key="1">
    <source>
        <dbReference type="EMBL" id="QDV75648.1"/>
    </source>
</evidence>
<protein>
    <recommendedName>
        <fullName evidence="3">PEP-CTERM protein-sorting domain-containing protein</fullName>
    </recommendedName>
</protein>
<proteinExistence type="predicted"/>
<dbReference type="RefSeq" id="WP_145115227.1">
    <property type="nucleotide sequence ID" value="NZ_CP036349.1"/>
</dbReference>
<accession>A0A518KCY9</accession>
<dbReference type="KEGG" id="bmei:Spa11_38680"/>
<organism evidence="1 2">
    <name type="scientific">Botrimarina mediterranea</name>
    <dbReference type="NCBI Taxonomy" id="2528022"/>
    <lineage>
        <taxon>Bacteria</taxon>
        <taxon>Pseudomonadati</taxon>
        <taxon>Planctomycetota</taxon>
        <taxon>Planctomycetia</taxon>
        <taxon>Pirellulales</taxon>
        <taxon>Lacipirellulaceae</taxon>
        <taxon>Botrimarina</taxon>
    </lineage>
</organism>
<dbReference type="AlphaFoldDB" id="A0A518KCY9"/>
<dbReference type="Gene3D" id="2.120.10.70">
    <property type="entry name" value="Fucose-specific lectin"/>
    <property type="match status" value="1"/>
</dbReference>